<evidence type="ECO:0000256" key="4">
    <source>
        <dbReference type="ARBA" id="ARBA00022786"/>
    </source>
</evidence>
<comment type="similarity">
    <text evidence="2 7">Belongs to the peptidase C19 family.</text>
</comment>
<dbReference type="PROSITE" id="PS50235">
    <property type="entry name" value="USP_3"/>
    <property type="match status" value="1"/>
</dbReference>
<keyword evidence="4 7" id="KW-0833">Ubl conjugation pathway</keyword>
<evidence type="ECO:0000256" key="6">
    <source>
        <dbReference type="ARBA" id="ARBA00022807"/>
    </source>
</evidence>
<dbReference type="GO" id="GO:0004843">
    <property type="term" value="F:cysteine-type deubiquitinase activity"/>
    <property type="evidence" value="ECO:0007669"/>
    <property type="project" value="UniProtKB-UniRule"/>
</dbReference>
<dbReference type="PANTHER" id="PTHR24006">
    <property type="entry name" value="UBIQUITIN CARBOXYL-TERMINAL HYDROLASE"/>
    <property type="match status" value="1"/>
</dbReference>
<accession>A0AAD3S6A0</accession>
<evidence type="ECO:0000256" key="3">
    <source>
        <dbReference type="ARBA" id="ARBA00022670"/>
    </source>
</evidence>
<keyword evidence="5 7" id="KW-0378">Hydrolase</keyword>
<evidence type="ECO:0000256" key="1">
    <source>
        <dbReference type="ARBA" id="ARBA00000707"/>
    </source>
</evidence>
<evidence type="ECO:0000259" key="8">
    <source>
        <dbReference type="PROSITE" id="PS50235"/>
    </source>
</evidence>
<evidence type="ECO:0000313" key="10">
    <source>
        <dbReference type="Proteomes" id="UP001279734"/>
    </source>
</evidence>
<comment type="function">
    <text evidence="7">Recognizes and hydrolyzes the peptide bond at the C-terminal Gly of ubiquitin. Involved in the processing of poly-ubiquitin precursors as well as that of ubiquitinated proteins.</text>
</comment>
<dbReference type="InterPro" id="IPR018200">
    <property type="entry name" value="USP_CS"/>
</dbReference>
<dbReference type="FunFam" id="3.90.70.10:FF:000108">
    <property type="entry name" value="Ubiquitin carboxyl-terminal hydrolase"/>
    <property type="match status" value="1"/>
</dbReference>
<dbReference type="Proteomes" id="UP001279734">
    <property type="component" value="Unassembled WGS sequence"/>
</dbReference>
<dbReference type="Gene3D" id="3.90.70.10">
    <property type="entry name" value="Cysteine proteinases"/>
    <property type="match status" value="1"/>
</dbReference>
<gene>
    <name evidence="9" type="ORF">Nepgr_006934</name>
</gene>
<evidence type="ECO:0000256" key="5">
    <source>
        <dbReference type="ARBA" id="ARBA00022801"/>
    </source>
</evidence>
<dbReference type="PROSITE" id="PS00973">
    <property type="entry name" value="USP_2"/>
    <property type="match status" value="1"/>
</dbReference>
<dbReference type="InterPro" id="IPR001394">
    <property type="entry name" value="Peptidase_C19_UCH"/>
</dbReference>
<proteinExistence type="inferred from homology"/>
<dbReference type="EC" id="3.4.19.12" evidence="7"/>
<dbReference type="PROSITE" id="PS00972">
    <property type="entry name" value="USP_1"/>
    <property type="match status" value="1"/>
</dbReference>
<dbReference type="GO" id="GO:0016579">
    <property type="term" value="P:protein deubiquitination"/>
    <property type="evidence" value="ECO:0007669"/>
    <property type="project" value="InterPro"/>
</dbReference>
<evidence type="ECO:0000256" key="2">
    <source>
        <dbReference type="ARBA" id="ARBA00009085"/>
    </source>
</evidence>
<protein>
    <recommendedName>
        <fullName evidence="7">Ubiquitin carboxyl-terminal hydrolase</fullName>
        <ecNumber evidence="7">3.4.19.12</ecNumber>
    </recommendedName>
</protein>
<sequence length="559" mass="61084">MVIISGDCLSTNSSLPDMNDSKVIIFGSFTEDEIRSWQKKPLGSTGGFAEKKDFQFGSLISVSGSSFGSVNGESSKPLDSSVKLANLVEKDHVVKISVSSNELLPGSEVAVEETGHDSNHLNLLGNGVNEMKVDNLDPASLFVSQNEATPSVMSSKLNLQVAVGVSSENRYLNDTGEEMQVPSFSEEHAKNAPNGSIAASTDLLPRGLVNSGNFCFLNATLQSLLSCSPFVQLLQELRLLGIPKVGCPTLNAFMNFVSEFEMPIGSSSKEKDTTVIVTGRSFSPSMFEDVLKNFTPDVPSGISGRPRQEDAQEFLSFVMDQMHDELLKLDGQFSSPNDRKLSLISSSEDDEWETVGRRNKSEFTRTQSFVPSKLSAIFGGQLRSVVKARGNKASATIQPFLLFHLDIFPEAVHTIEDALQLFSAPEMLEGYRAPTTGKASVVSASKSVKIQTLSKIMILHLMRFGYGSQGSTKLHKPVHFPLELVLGRELLVSPTNEGRKYELVATITHHGRDPSKGHYTANARYPNGQWLHFDDAFVTAVPASNVLRDQAYVLFYKQV</sequence>
<dbReference type="SUPFAM" id="SSF54001">
    <property type="entry name" value="Cysteine proteinases"/>
    <property type="match status" value="1"/>
</dbReference>
<reference evidence="9" key="1">
    <citation type="submission" date="2023-05" db="EMBL/GenBank/DDBJ databases">
        <title>Nepenthes gracilis genome sequencing.</title>
        <authorList>
            <person name="Fukushima K."/>
        </authorList>
    </citation>
    <scope>NUCLEOTIDE SEQUENCE</scope>
    <source>
        <strain evidence="9">SING2019-196</strain>
    </source>
</reference>
<evidence type="ECO:0000256" key="7">
    <source>
        <dbReference type="RuleBase" id="RU366025"/>
    </source>
</evidence>
<organism evidence="9 10">
    <name type="scientific">Nepenthes gracilis</name>
    <name type="common">Slender pitcher plant</name>
    <dbReference type="NCBI Taxonomy" id="150966"/>
    <lineage>
        <taxon>Eukaryota</taxon>
        <taxon>Viridiplantae</taxon>
        <taxon>Streptophyta</taxon>
        <taxon>Embryophyta</taxon>
        <taxon>Tracheophyta</taxon>
        <taxon>Spermatophyta</taxon>
        <taxon>Magnoliopsida</taxon>
        <taxon>eudicotyledons</taxon>
        <taxon>Gunneridae</taxon>
        <taxon>Pentapetalae</taxon>
        <taxon>Caryophyllales</taxon>
        <taxon>Nepenthaceae</taxon>
        <taxon>Nepenthes</taxon>
    </lineage>
</organism>
<comment type="catalytic activity">
    <reaction evidence="1 7">
        <text>Thiol-dependent hydrolysis of ester, thioester, amide, peptide and isopeptide bonds formed by the C-terminal Gly of ubiquitin (a 76-residue protein attached to proteins as an intracellular targeting signal).</text>
        <dbReference type="EC" id="3.4.19.12"/>
    </reaction>
</comment>
<name>A0AAD3S6A0_NEPGR</name>
<keyword evidence="10" id="KW-1185">Reference proteome</keyword>
<dbReference type="EMBL" id="BSYO01000005">
    <property type="protein sequence ID" value="GMH05094.1"/>
    <property type="molecule type" value="Genomic_DNA"/>
</dbReference>
<comment type="caution">
    <text evidence="9">The sequence shown here is derived from an EMBL/GenBank/DDBJ whole genome shotgun (WGS) entry which is preliminary data.</text>
</comment>
<keyword evidence="3 7" id="KW-0645">Protease</keyword>
<dbReference type="GO" id="GO:0005829">
    <property type="term" value="C:cytosol"/>
    <property type="evidence" value="ECO:0007669"/>
    <property type="project" value="TreeGrafter"/>
</dbReference>
<dbReference type="AlphaFoldDB" id="A0AAD3S6A0"/>
<dbReference type="GO" id="GO:0005634">
    <property type="term" value="C:nucleus"/>
    <property type="evidence" value="ECO:0007669"/>
    <property type="project" value="TreeGrafter"/>
</dbReference>
<keyword evidence="6 7" id="KW-0788">Thiol protease</keyword>
<dbReference type="InterPro" id="IPR038765">
    <property type="entry name" value="Papain-like_cys_pep_sf"/>
</dbReference>
<dbReference type="PANTHER" id="PTHR24006:SF687">
    <property type="entry name" value="UBIQUITIN CARBOXYL-TERMINAL HYDROLASE 10"/>
    <property type="match status" value="1"/>
</dbReference>
<dbReference type="GO" id="GO:0006508">
    <property type="term" value="P:proteolysis"/>
    <property type="evidence" value="ECO:0007669"/>
    <property type="project" value="UniProtKB-KW"/>
</dbReference>
<dbReference type="Pfam" id="PF00443">
    <property type="entry name" value="UCH"/>
    <property type="match status" value="1"/>
</dbReference>
<dbReference type="InterPro" id="IPR028889">
    <property type="entry name" value="USP"/>
</dbReference>
<feature type="domain" description="USP" evidence="8">
    <location>
        <begin position="206"/>
        <end position="559"/>
    </location>
</feature>
<evidence type="ECO:0000313" key="9">
    <source>
        <dbReference type="EMBL" id="GMH05094.1"/>
    </source>
</evidence>
<dbReference type="InterPro" id="IPR050164">
    <property type="entry name" value="Peptidase_C19"/>
</dbReference>